<organism evidence="1 2">
    <name type="scientific">Leucogyrophana mollusca</name>
    <dbReference type="NCBI Taxonomy" id="85980"/>
    <lineage>
        <taxon>Eukaryota</taxon>
        <taxon>Fungi</taxon>
        <taxon>Dikarya</taxon>
        <taxon>Basidiomycota</taxon>
        <taxon>Agaricomycotina</taxon>
        <taxon>Agaricomycetes</taxon>
        <taxon>Agaricomycetidae</taxon>
        <taxon>Boletales</taxon>
        <taxon>Boletales incertae sedis</taxon>
        <taxon>Leucogyrophana</taxon>
    </lineage>
</organism>
<dbReference type="EMBL" id="MU266390">
    <property type="protein sequence ID" value="KAH7926031.1"/>
    <property type="molecule type" value="Genomic_DNA"/>
</dbReference>
<name>A0ACB8BJH5_9AGAM</name>
<reference evidence="1" key="1">
    <citation type="journal article" date="2021" name="New Phytol.">
        <title>Evolutionary innovations through gain and loss of genes in the ectomycorrhizal Boletales.</title>
        <authorList>
            <person name="Wu G."/>
            <person name="Miyauchi S."/>
            <person name="Morin E."/>
            <person name="Kuo A."/>
            <person name="Drula E."/>
            <person name="Varga T."/>
            <person name="Kohler A."/>
            <person name="Feng B."/>
            <person name="Cao Y."/>
            <person name="Lipzen A."/>
            <person name="Daum C."/>
            <person name="Hundley H."/>
            <person name="Pangilinan J."/>
            <person name="Johnson J."/>
            <person name="Barry K."/>
            <person name="LaButti K."/>
            <person name="Ng V."/>
            <person name="Ahrendt S."/>
            <person name="Min B."/>
            <person name="Choi I.G."/>
            <person name="Park H."/>
            <person name="Plett J.M."/>
            <person name="Magnuson J."/>
            <person name="Spatafora J.W."/>
            <person name="Nagy L.G."/>
            <person name="Henrissat B."/>
            <person name="Grigoriev I.V."/>
            <person name="Yang Z.L."/>
            <person name="Xu J."/>
            <person name="Martin F.M."/>
        </authorList>
    </citation>
    <scope>NUCLEOTIDE SEQUENCE</scope>
    <source>
        <strain evidence="1">KUC20120723A-06</strain>
    </source>
</reference>
<accession>A0ACB8BJH5</accession>
<gene>
    <name evidence="1" type="ORF">BV22DRAFT_388996</name>
</gene>
<proteinExistence type="predicted"/>
<keyword evidence="2" id="KW-1185">Reference proteome</keyword>
<dbReference type="Proteomes" id="UP000790709">
    <property type="component" value="Unassembled WGS sequence"/>
</dbReference>
<evidence type="ECO:0000313" key="2">
    <source>
        <dbReference type="Proteomes" id="UP000790709"/>
    </source>
</evidence>
<sequence>MWRDGQCVLVSDPSVGRASAVVSLVLSPDSKRIASSCLIGPTYTSGISLRAKVPSRLILTRFTVTYSSDGKFISIASMEDRTIQIWGVEAGIAEYLVAHHPNQPQSNPNTNSGRQRVQHRSHLTAITDRQPVGPTHRADSLDSSRQSNHVELPTTLPERTDKRYAPASRVEADHDWNPLSSPVSEFPAPVLALFLQY</sequence>
<evidence type="ECO:0000313" key="1">
    <source>
        <dbReference type="EMBL" id="KAH7926031.1"/>
    </source>
</evidence>
<protein>
    <submittedName>
        <fullName evidence="1">Uncharacterized protein</fullName>
    </submittedName>
</protein>
<comment type="caution">
    <text evidence="1">The sequence shown here is derived from an EMBL/GenBank/DDBJ whole genome shotgun (WGS) entry which is preliminary data.</text>
</comment>